<feature type="chain" id="PRO_5046517327" description="Secreted protein" evidence="1">
    <location>
        <begin position="26"/>
        <end position="324"/>
    </location>
</feature>
<name>A0ABV9QT89_9GAMM</name>
<evidence type="ECO:0008006" key="4">
    <source>
        <dbReference type="Google" id="ProtNLM"/>
    </source>
</evidence>
<accession>A0ABV9QT89</accession>
<gene>
    <name evidence="2" type="ORF">ACFO6Q_09595</name>
</gene>
<sequence>MSNRVRRVSLPLALTIAAALPAAYAGVDPSDLVFADGFEIVAPDCAPVQATIGSEGGALELCGARLEVPENAVAQPTTFGIERLDAPPPPPFDMSFVGPVFRFTPQNVPLQLPASITVPRTDTARGGLVRFDAEQDGFILIEACGTTDTSLQQYQYVLNTFAAARFVGDLPDSTQGLGDGSLAGTIDGGAHDYDVDEPGNYAIYEDRADGSRLVTVSVLKSPSEGDFESLRMNLVVNANDGTGDVVQIEFLSSIGGQFVGGSYMVGIMGTASITFGDLGDGRVRANIDSNLARSGGGDLPLQMALDVGIERFIFPPSLSCPRPD</sequence>
<dbReference type="EMBL" id="JBHSHD010000007">
    <property type="protein sequence ID" value="MFC4820578.1"/>
    <property type="molecule type" value="Genomic_DNA"/>
</dbReference>
<organism evidence="2 3">
    <name type="scientific">Dokdonella ginsengisoli</name>
    <dbReference type="NCBI Taxonomy" id="363846"/>
    <lineage>
        <taxon>Bacteria</taxon>
        <taxon>Pseudomonadati</taxon>
        <taxon>Pseudomonadota</taxon>
        <taxon>Gammaproteobacteria</taxon>
        <taxon>Lysobacterales</taxon>
        <taxon>Rhodanobacteraceae</taxon>
        <taxon>Dokdonella</taxon>
    </lineage>
</organism>
<protein>
    <recommendedName>
        <fullName evidence="4">Secreted protein</fullName>
    </recommendedName>
</protein>
<evidence type="ECO:0000313" key="3">
    <source>
        <dbReference type="Proteomes" id="UP001595886"/>
    </source>
</evidence>
<keyword evidence="3" id="KW-1185">Reference proteome</keyword>
<evidence type="ECO:0000256" key="1">
    <source>
        <dbReference type="SAM" id="SignalP"/>
    </source>
</evidence>
<comment type="caution">
    <text evidence="2">The sequence shown here is derived from an EMBL/GenBank/DDBJ whole genome shotgun (WGS) entry which is preliminary data.</text>
</comment>
<dbReference type="Gene3D" id="2.60.220.30">
    <property type="match status" value="1"/>
</dbReference>
<dbReference type="RefSeq" id="WP_380020440.1">
    <property type="nucleotide sequence ID" value="NZ_JBHSHD010000007.1"/>
</dbReference>
<feature type="signal peptide" evidence="1">
    <location>
        <begin position="1"/>
        <end position="25"/>
    </location>
</feature>
<keyword evidence="1" id="KW-0732">Signal</keyword>
<proteinExistence type="predicted"/>
<dbReference type="Proteomes" id="UP001595886">
    <property type="component" value="Unassembled WGS sequence"/>
</dbReference>
<evidence type="ECO:0000313" key="2">
    <source>
        <dbReference type="EMBL" id="MFC4820578.1"/>
    </source>
</evidence>
<reference evidence="3" key="1">
    <citation type="journal article" date="2019" name="Int. J. Syst. Evol. Microbiol.">
        <title>The Global Catalogue of Microorganisms (GCM) 10K type strain sequencing project: providing services to taxonomists for standard genome sequencing and annotation.</title>
        <authorList>
            <consortium name="The Broad Institute Genomics Platform"/>
            <consortium name="The Broad Institute Genome Sequencing Center for Infectious Disease"/>
            <person name="Wu L."/>
            <person name="Ma J."/>
        </authorList>
    </citation>
    <scope>NUCLEOTIDE SEQUENCE [LARGE SCALE GENOMIC DNA]</scope>
    <source>
        <strain evidence="3">CCUG 30340</strain>
    </source>
</reference>